<dbReference type="GeneID" id="37127827"/>
<dbReference type="OrthoDB" id="10453007at2759"/>
<reference evidence="1" key="1">
    <citation type="submission" date="2016-12" db="EMBL/GenBank/DDBJ databases">
        <title>The genomes of Aspergillus section Nigri reveals drivers in fungal speciation.</title>
        <authorList>
            <consortium name="DOE Joint Genome Institute"/>
            <person name="Vesth T.C."/>
            <person name="Nybo J."/>
            <person name="Theobald S."/>
            <person name="Brandl J."/>
            <person name="Frisvad J.C."/>
            <person name="Nielsen K.F."/>
            <person name="Lyhne E.K."/>
            <person name="Kogle M.E."/>
            <person name="Kuo A."/>
            <person name="Riley R."/>
            <person name="Clum A."/>
            <person name="Nolan M."/>
            <person name="Lipzen A."/>
            <person name="Salamov A."/>
            <person name="Henrissat B."/>
            <person name="Wiebenga A."/>
            <person name="De Vries R.P."/>
            <person name="Grigoriev I.V."/>
            <person name="Mortensen U.H."/>
            <person name="Andersen M.R."/>
            <person name="Baker S.E."/>
        </authorList>
    </citation>
    <scope>NUCLEOTIDE SEQUENCE [LARGE SCALE GENOMIC DNA]</scope>
    <source>
        <strain evidence="1">CBS 115656</strain>
    </source>
</reference>
<dbReference type="AlphaFoldDB" id="A0A318YEX1"/>
<protein>
    <submittedName>
        <fullName evidence="1">Uncharacterized protein</fullName>
    </submittedName>
</protein>
<proteinExistence type="predicted"/>
<sequence length="219" mass="24944">MPVLGLCSGQFYSSCTLLSGSIIIDSSSVVLNNGSSQQWLDIWNTHRLQRLIFKSSLETVLPSVGTTSIEMWLACLPLRVCWSRLYWVIYMCNTFPRVETVGIAWSKVDRFINSGRWPKEKRRCFIDTIVVTMFLKVTRCHILELRVVSNYRVSMDMSSEFHGPHTPCAESRRSSNYSSHQSPQRFALCLERDIPLRGYPIGIEGDALSVQFATGYTNS</sequence>
<organism evidence="1 2">
    <name type="scientific">Aspergillus neoniger (strain CBS 115656)</name>
    <dbReference type="NCBI Taxonomy" id="1448310"/>
    <lineage>
        <taxon>Eukaryota</taxon>
        <taxon>Fungi</taxon>
        <taxon>Dikarya</taxon>
        <taxon>Ascomycota</taxon>
        <taxon>Pezizomycotina</taxon>
        <taxon>Eurotiomycetes</taxon>
        <taxon>Eurotiomycetidae</taxon>
        <taxon>Eurotiales</taxon>
        <taxon>Aspergillaceae</taxon>
        <taxon>Aspergillus</taxon>
        <taxon>Aspergillus subgen. Circumdati</taxon>
    </lineage>
</organism>
<evidence type="ECO:0000313" key="2">
    <source>
        <dbReference type="Proteomes" id="UP000247647"/>
    </source>
</evidence>
<keyword evidence="2" id="KW-1185">Reference proteome</keyword>
<evidence type="ECO:0000313" key="1">
    <source>
        <dbReference type="EMBL" id="PYH32604.1"/>
    </source>
</evidence>
<accession>A0A318YEX1</accession>
<dbReference type="Proteomes" id="UP000247647">
    <property type="component" value="Unassembled WGS sequence"/>
</dbReference>
<gene>
    <name evidence="1" type="ORF">BO87DRAFT_398467</name>
</gene>
<name>A0A318YEX1_ASPNB</name>
<dbReference type="RefSeq" id="XP_025478082.1">
    <property type="nucleotide sequence ID" value="XM_025625371.1"/>
</dbReference>
<dbReference type="EMBL" id="KZ821467">
    <property type="protein sequence ID" value="PYH32604.1"/>
    <property type="molecule type" value="Genomic_DNA"/>
</dbReference>